<dbReference type="AlphaFoldDB" id="A0A062UDA8"/>
<comment type="caution">
    <text evidence="2">The sequence shown here is derived from an EMBL/GenBank/DDBJ whole genome shotgun (WGS) entry which is preliminary data.</text>
</comment>
<protein>
    <submittedName>
        <fullName evidence="2">Uncharacterized protein</fullName>
    </submittedName>
</protein>
<dbReference type="RefSeq" id="WP_277813009.1">
    <property type="nucleotide sequence ID" value="NZ_AWFF01000025.1"/>
</dbReference>
<organism evidence="2 3">
    <name type="scientific">Hyphomonas beringensis</name>
    <dbReference type="NCBI Taxonomy" id="1280946"/>
    <lineage>
        <taxon>Bacteria</taxon>
        <taxon>Pseudomonadati</taxon>
        <taxon>Pseudomonadota</taxon>
        <taxon>Alphaproteobacteria</taxon>
        <taxon>Hyphomonadales</taxon>
        <taxon>Hyphomonadaceae</taxon>
        <taxon>Hyphomonas</taxon>
    </lineage>
</organism>
<keyword evidence="1" id="KW-0472">Membrane</keyword>
<gene>
    <name evidence="2" type="ORF">HY29_09685</name>
</gene>
<accession>A0A062UDA8</accession>
<keyword evidence="1" id="KW-0812">Transmembrane</keyword>
<proteinExistence type="predicted"/>
<reference evidence="2 3" key="1">
    <citation type="journal article" date="2014" name="Antonie Van Leeuwenhoek">
        <title>Hyphomonas beringensis sp. nov. and Hyphomonas chukchiensis sp. nov., isolated from surface seawater of the Bering Sea and Chukchi Sea.</title>
        <authorList>
            <person name="Li C."/>
            <person name="Lai Q."/>
            <person name="Li G."/>
            <person name="Dong C."/>
            <person name="Wang J."/>
            <person name="Liao Y."/>
            <person name="Shao Z."/>
        </authorList>
    </citation>
    <scope>NUCLEOTIDE SEQUENCE [LARGE SCALE GENOMIC DNA]</scope>
    <source>
        <strain evidence="2 3">25B14_1</strain>
    </source>
</reference>
<dbReference type="PATRIC" id="fig|1280946.3.peg.733"/>
<dbReference type="EMBL" id="AWFF01000025">
    <property type="protein sequence ID" value="KCZ56312.1"/>
    <property type="molecule type" value="Genomic_DNA"/>
</dbReference>
<name>A0A062UDA8_9PROT</name>
<sequence length="42" mass="4247">MGNLTVDPLAIGALVGFGCLVAISLGIAIWLYKQSGKAAGEK</sequence>
<feature type="transmembrane region" description="Helical" evidence="1">
    <location>
        <begin position="12"/>
        <end position="32"/>
    </location>
</feature>
<evidence type="ECO:0000313" key="2">
    <source>
        <dbReference type="EMBL" id="KCZ56312.1"/>
    </source>
</evidence>
<keyword evidence="3" id="KW-1185">Reference proteome</keyword>
<keyword evidence="1" id="KW-1133">Transmembrane helix</keyword>
<evidence type="ECO:0000313" key="3">
    <source>
        <dbReference type="Proteomes" id="UP000027037"/>
    </source>
</evidence>
<evidence type="ECO:0000256" key="1">
    <source>
        <dbReference type="SAM" id="Phobius"/>
    </source>
</evidence>
<dbReference type="Proteomes" id="UP000027037">
    <property type="component" value="Unassembled WGS sequence"/>
</dbReference>
<dbReference type="STRING" id="1280946.HY29_09685"/>